<dbReference type="KEGG" id="rvi:RVIR1_09740"/>
<dbReference type="NCBIfam" id="NF001246">
    <property type="entry name" value="PRK00218.1-2"/>
    <property type="match status" value="1"/>
</dbReference>
<dbReference type="AlphaFoldDB" id="A0A2Z5UVC5"/>
<accession>A0A2Z5UVC5</accession>
<dbReference type="Pfam" id="PF04356">
    <property type="entry name" value="DUF489"/>
    <property type="match status" value="1"/>
</dbReference>
<evidence type="ECO:0000256" key="2">
    <source>
        <dbReference type="ARBA" id="ARBA00022490"/>
    </source>
</evidence>
<evidence type="ECO:0000256" key="1">
    <source>
        <dbReference type="ARBA" id="ARBA00022475"/>
    </source>
</evidence>
<dbReference type="InterPro" id="IPR007451">
    <property type="entry name" value="HflD"/>
</dbReference>
<dbReference type="RefSeq" id="WP_126322905.1">
    <property type="nucleotide sequence ID" value="NZ_AP018005.1"/>
</dbReference>
<keyword evidence="1 4" id="KW-1003">Cell membrane</keyword>
<evidence type="ECO:0000256" key="3">
    <source>
        <dbReference type="ARBA" id="ARBA00023136"/>
    </source>
</evidence>
<proteinExistence type="inferred from homology"/>
<keyword evidence="3 4" id="KW-0472">Membrane</keyword>
<dbReference type="PANTHER" id="PTHR38100:SF1">
    <property type="entry name" value="HIGH FREQUENCY LYSOGENIZATION PROTEIN HFLD"/>
    <property type="match status" value="1"/>
</dbReference>
<dbReference type="GO" id="GO:0005886">
    <property type="term" value="C:plasma membrane"/>
    <property type="evidence" value="ECO:0007669"/>
    <property type="project" value="UniProtKB-SubCell"/>
</dbReference>
<comment type="subcellular location">
    <subcellularLocation>
        <location evidence="4">Cytoplasm</location>
    </subcellularLocation>
    <subcellularLocation>
        <location evidence="4">Cell membrane</location>
        <topology evidence="4">Peripheral membrane protein</topology>
        <orientation evidence="4">Cytoplasmic side</orientation>
    </subcellularLocation>
</comment>
<evidence type="ECO:0000313" key="5">
    <source>
        <dbReference type="EMBL" id="BBB15448.1"/>
    </source>
</evidence>
<dbReference type="Gene3D" id="1.10.3890.10">
    <property type="entry name" value="HflD-like"/>
    <property type="match status" value="1"/>
</dbReference>
<reference evidence="5 6" key="1">
    <citation type="submission" date="2017-03" db="EMBL/GenBank/DDBJ databases">
        <title>The genome sequence of Candidatus Rickettsiella viridis.</title>
        <authorList>
            <person name="Nikoh N."/>
            <person name="Tsuchida T."/>
            <person name="Yamaguchi K."/>
            <person name="Maeda T."/>
            <person name="Shigenobu S."/>
            <person name="Fukatsu T."/>
        </authorList>
    </citation>
    <scope>NUCLEOTIDE SEQUENCE [LARGE SCALE GENOMIC DNA]</scope>
    <source>
        <strain evidence="5 6">Ap-RA04</strain>
    </source>
</reference>
<keyword evidence="2 4" id="KW-0963">Cytoplasm</keyword>
<dbReference type="PANTHER" id="PTHR38100">
    <property type="entry name" value="HIGH FREQUENCY LYSOGENIZATION PROTEIN HFLD"/>
    <property type="match status" value="1"/>
</dbReference>
<dbReference type="OrthoDB" id="9788031at2"/>
<gene>
    <name evidence="4 5" type="primary">hflD</name>
    <name evidence="5" type="ORF">RVIR1_09740</name>
</gene>
<evidence type="ECO:0000313" key="6">
    <source>
        <dbReference type="Proteomes" id="UP000282483"/>
    </source>
</evidence>
<comment type="similarity">
    <text evidence="4">Belongs to the HflD family.</text>
</comment>
<name>A0A2Z5UVC5_9COXI</name>
<dbReference type="SUPFAM" id="SSF101322">
    <property type="entry name" value="YcfC-like"/>
    <property type="match status" value="1"/>
</dbReference>
<dbReference type="Proteomes" id="UP000282483">
    <property type="component" value="Chromosome"/>
</dbReference>
<protein>
    <recommendedName>
        <fullName evidence="4">High frequency lysogenization protein HflD homolog</fullName>
    </recommendedName>
</protein>
<dbReference type="HAMAP" id="MF_00695">
    <property type="entry name" value="HflD_protein"/>
    <property type="match status" value="1"/>
</dbReference>
<evidence type="ECO:0000256" key="4">
    <source>
        <dbReference type="HAMAP-Rule" id="MF_00695"/>
    </source>
</evidence>
<keyword evidence="6" id="KW-1185">Reference proteome</keyword>
<sequence>MQKNEKKIVELSLALAGIFQSAALVKHLARTGQVENSVFDASIQTIYRVDAPSVEQVYGRVSALQLGFQELVKVLGHSKMMGDRDVTRYLIGLMHLERKLERSSEIKQSLSRRIKHAAYQANYFSSSPHVMINNLADIYVSTLGRLSYRLHVVGSGKHLSQTEVVSKIRAALLAGVRSAVLWRQLGGSRWQLFLMRNKLIGIGKRLLAVS</sequence>
<dbReference type="GO" id="GO:0005737">
    <property type="term" value="C:cytoplasm"/>
    <property type="evidence" value="ECO:0007669"/>
    <property type="project" value="UniProtKB-SubCell"/>
</dbReference>
<organism evidence="5 6">
    <name type="scientific">Candidatus Rickettsiella viridis</name>
    <dbReference type="NCBI Taxonomy" id="676208"/>
    <lineage>
        <taxon>Bacteria</taxon>
        <taxon>Pseudomonadati</taxon>
        <taxon>Pseudomonadota</taxon>
        <taxon>Gammaproteobacteria</taxon>
        <taxon>Legionellales</taxon>
        <taxon>Coxiellaceae</taxon>
        <taxon>Rickettsiella</taxon>
    </lineage>
</organism>
<dbReference type="EMBL" id="AP018005">
    <property type="protein sequence ID" value="BBB15448.1"/>
    <property type="molecule type" value="Genomic_DNA"/>
</dbReference>
<dbReference type="InterPro" id="IPR035932">
    <property type="entry name" value="HflD-like_sf"/>
</dbReference>